<accession>A0ABV3DA17</accession>
<dbReference type="Proteomes" id="UP001551482">
    <property type="component" value="Unassembled WGS sequence"/>
</dbReference>
<proteinExistence type="predicted"/>
<comment type="caution">
    <text evidence="1">The sequence shown here is derived from an EMBL/GenBank/DDBJ whole genome shotgun (WGS) entry which is preliminary data.</text>
</comment>
<sequence>MYGTSARSSGMYATFARGVPLAHDARSRTLSVPLILHHGDGTAVDASALRLGGTDTEFLHAALTRLLNGAEVSPTPPRDAQEHPRHA</sequence>
<evidence type="ECO:0000313" key="2">
    <source>
        <dbReference type="Proteomes" id="UP001551482"/>
    </source>
</evidence>
<dbReference type="EMBL" id="JBEZFP010000006">
    <property type="protein sequence ID" value="MEU8132583.1"/>
    <property type="molecule type" value="Genomic_DNA"/>
</dbReference>
<reference evidence="1 2" key="1">
    <citation type="submission" date="2024-06" db="EMBL/GenBank/DDBJ databases">
        <title>The Natural Products Discovery Center: Release of the First 8490 Sequenced Strains for Exploring Actinobacteria Biosynthetic Diversity.</title>
        <authorList>
            <person name="Kalkreuter E."/>
            <person name="Kautsar S.A."/>
            <person name="Yang D."/>
            <person name="Bader C.D."/>
            <person name="Teijaro C.N."/>
            <person name="Fluegel L."/>
            <person name="Davis C.M."/>
            <person name="Simpson J.R."/>
            <person name="Lauterbach L."/>
            <person name="Steele A.D."/>
            <person name="Gui C."/>
            <person name="Meng S."/>
            <person name="Li G."/>
            <person name="Viehrig K."/>
            <person name="Ye F."/>
            <person name="Su P."/>
            <person name="Kiefer A.F."/>
            <person name="Nichols A."/>
            <person name="Cepeda A.J."/>
            <person name="Yan W."/>
            <person name="Fan B."/>
            <person name="Jiang Y."/>
            <person name="Adhikari A."/>
            <person name="Zheng C.-J."/>
            <person name="Schuster L."/>
            <person name="Cowan T.M."/>
            <person name="Smanski M.J."/>
            <person name="Chevrette M.G."/>
            <person name="De Carvalho L.P.S."/>
            <person name="Shen B."/>
        </authorList>
    </citation>
    <scope>NUCLEOTIDE SEQUENCE [LARGE SCALE GENOMIC DNA]</scope>
    <source>
        <strain evidence="1 2">NPDC048946</strain>
    </source>
</reference>
<protein>
    <submittedName>
        <fullName evidence="1">Uncharacterized protein</fullName>
    </submittedName>
</protein>
<organism evidence="1 2">
    <name type="scientific">Streptodolium elevatio</name>
    <dbReference type="NCBI Taxonomy" id="3157996"/>
    <lineage>
        <taxon>Bacteria</taxon>
        <taxon>Bacillati</taxon>
        <taxon>Actinomycetota</taxon>
        <taxon>Actinomycetes</taxon>
        <taxon>Kitasatosporales</taxon>
        <taxon>Streptomycetaceae</taxon>
        <taxon>Streptodolium</taxon>
    </lineage>
</organism>
<gene>
    <name evidence="1" type="ORF">AB0C36_03655</name>
</gene>
<dbReference type="RefSeq" id="WP_358348637.1">
    <property type="nucleotide sequence ID" value="NZ_JBEZFP010000006.1"/>
</dbReference>
<keyword evidence="2" id="KW-1185">Reference proteome</keyword>
<evidence type="ECO:0000313" key="1">
    <source>
        <dbReference type="EMBL" id="MEU8132583.1"/>
    </source>
</evidence>
<name>A0ABV3DA17_9ACTN</name>